<evidence type="ECO:0000313" key="5">
    <source>
        <dbReference type="EMBL" id="CAK9140723.1"/>
    </source>
</evidence>
<evidence type="ECO:0000256" key="3">
    <source>
        <dbReference type="PROSITE-ProRule" id="PRU00708"/>
    </source>
</evidence>
<feature type="repeat" description="PPR" evidence="3">
    <location>
        <begin position="364"/>
        <end position="394"/>
    </location>
</feature>
<feature type="repeat" description="PPR" evidence="3">
    <location>
        <begin position="395"/>
        <end position="429"/>
    </location>
</feature>
<gene>
    <name evidence="5" type="ORF">ILEXP_LOCUS8238</name>
</gene>
<dbReference type="PANTHER" id="PTHR47926">
    <property type="entry name" value="PENTATRICOPEPTIDE REPEAT-CONTAINING PROTEIN"/>
    <property type="match status" value="1"/>
</dbReference>
<dbReference type="Pfam" id="PF01535">
    <property type="entry name" value="PPR"/>
    <property type="match status" value="1"/>
</dbReference>
<dbReference type="GO" id="GO:0016070">
    <property type="term" value="P:RNA metabolic process"/>
    <property type="evidence" value="ECO:0007669"/>
    <property type="project" value="UniProtKB-ARBA"/>
</dbReference>
<dbReference type="Gene3D" id="1.25.40.10">
    <property type="entry name" value="Tetratricopeptide repeat domain"/>
    <property type="match status" value="6"/>
</dbReference>
<comment type="caution">
    <text evidence="5">The sequence shown here is derived from an EMBL/GenBank/DDBJ whole genome shotgun (WGS) entry which is preliminary data.</text>
</comment>
<evidence type="ECO:0000259" key="4">
    <source>
        <dbReference type="Pfam" id="PF14432"/>
    </source>
</evidence>
<keyword evidence="2" id="KW-0677">Repeat</keyword>
<dbReference type="Pfam" id="PF20431">
    <property type="entry name" value="E_motif"/>
    <property type="match status" value="1"/>
</dbReference>
<feature type="repeat" description="PPR" evidence="3">
    <location>
        <begin position="465"/>
        <end position="495"/>
    </location>
</feature>
<feature type="repeat" description="PPR" evidence="3">
    <location>
        <begin position="192"/>
        <end position="226"/>
    </location>
</feature>
<comment type="similarity">
    <text evidence="1">Belongs to the PPR family. PCMP-H subfamily.</text>
</comment>
<evidence type="ECO:0000313" key="6">
    <source>
        <dbReference type="Proteomes" id="UP001642360"/>
    </source>
</evidence>
<sequence length="803" mass="89695">MSCATARRVISNNRSCIKDPYDYLQLLEACRASESLKHSKTVHQHLIKNDNSYKNSPIILGELTLLYITCSELRLARRVFNTIPNPEKKSKVILWNQMIRAYAWDGPFEEAIELYFEMVELGMTPTKHTYPFVLKACAGLQDKENCMKIHEHVKRAGLEFDVYICTALIDSYVKCGCLVEARKMFDNMSNRDVVAWNAMISGFSLHGLYGEMIELVVEMQEMGLSPNSSTIVAVLPTIGEAKALTQGKAVHGYCVRRSFHSALMVRTGLLDMYGKCSRLLYARRIFDVMGVKNEVTWSAMIGACITCDSTTDALRLYNQMFVEDSVSPSSVTIGTVLRACAKLTDLNIGRQIHGYITKSGSVLDVMVGNSLLSMYSKCGVIDDTMKVFDEMASKDTVSYSAIISGYVQNGNAEEALQVFQKMQFSGINPDSATLIGFLPACSQLSALQHGACGHSYSIVCGFTTDISICNALIDMYAKCGKIDVARLVFDRMHKKDIVSWNAMIVGYAIHGLGMQALTLFHDMQNLGLRPDDVTFIGLLSACSHSGLVNEGKHWYISMSQDFNIVPRMEHYLCMTDLLGRAGLLDEAHIFIQGMPFESDVRVWSALLAACRIHKNVELGEEASNKIQSLGPESTGNFVLLSNLYSASGRWDDAAHVRVVQKDWGFKKSPGCSWVEINGVVHAFMGGDRSHPQSSLINLKLEELMIEMRKLGYQSEPSFVYQDVEEEEKEQILVYHSEKLAVAFAMLSLSPNKPILVTKNLRVCGDCHAALKYITIISKREITVRDASRFHHFRDGFCNCGDFW</sequence>
<dbReference type="InterPro" id="IPR046848">
    <property type="entry name" value="E_motif"/>
</dbReference>
<evidence type="ECO:0000256" key="1">
    <source>
        <dbReference type="ARBA" id="ARBA00006643"/>
    </source>
</evidence>
<feature type="repeat" description="PPR" evidence="3">
    <location>
        <begin position="91"/>
        <end position="125"/>
    </location>
</feature>
<evidence type="ECO:0000256" key="2">
    <source>
        <dbReference type="ARBA" id="ARBA00022737"/>
    </source>
</evidence>
<dbReference type="NCBIfam" id="TIGR00756">
    <property type="entry name" value="PPR"/>
    <property type="match status" value="7"/>
</dbReference>
<reference evidence="5 6" key="1">
    <citation type="submission" date="2024-02" db="EMBL/GenBank/DDBJ databases">
        <authorList>
            <person name="Vignale AGUSTIN F."/>
            <person name="Sosa J E."/>
            <person name="Modenutti C."/>
        </authorList>
    </citation>
    <scope>NUCLEOTIDE SEQUENCE [LARGE SCALE GENOMIC DNA]</scope>
</reference>
<dbReference type="FunFam" id="1.25.40.10:FF:000184">
    <property type="entry name" value="Pentatricopeptide repeat-containing protein, chloroplastic"/>
    <property type="match status" value="1"/>
</dbReference>
<dbReference type="FunFam" id="1.25.40.10:FF:000351">
    <property type="entry name" value="Pentatricopeptide repeat-containing protein"/>
    <property type="match status" value="1"/>
</dbReference>
<dbReference type="AlphaFoldDB" id="A0ABC8R7G9"/>
<feature type="repeat" description="PPR" evidence="3">
    <location>
        <begin position="293"/>
        <end position="328"/>
    </location>
</feature>
<name>A0ABC8R7G9_9AQUA</name>
<dbReference type="PANTHER" id="PTHR47926:SF536">
    <property type="entry name" value="DYW DOMAIN-CONTAINING PROTEIN"/>
    <property type="match status" value="1"/>
</dbReference>
<dbReference type="Pfam" id="PF14432">
    <property type="entry name" value="DYW_deaminase"/>
    <property type="match status" value="1"/>
</dbReference>
<feature type="repeat" description="PPR" evidence="3">
    <location>
        <begin position="161"/>
        <end position="191"/>
    </location>
</feature>
<protein>
    <recommendedName>
        <fullName evidence="4">DYW domain-containing protein</fullName>
    </recommendedName>
</protein>
<dbReference type="Pfam" id="PF13041">
    <property type="entry name" value="PPR_2"/>
    <property type="match status" value="4"/>
</dbReference>
<organism evidence="5 6">
    <name type="scientific">Ilex paraguariensis</name>
    <name type="common">yerba mate</name>
    <dbReference type="NCBI Taxonomy" id="185542"/>
    <lineage>
        <taxon>Eukaryota</taxon>
        <taxon>Viridiplantae</taxon>
        <taxon>Streptophyta</taxon>
        <taxon>Embryophyta</taxon>
        <taxon>Tracheophyta</taxon>
        <taxon>Spermatophyta</taxon>
        <taxon>Magnoliopsida</taxon>
        <taxon>eudicotyledons</taxon>
        <taxon>Gunneridae</taxon>
        <taxon>Pentapetalae</taxon>
        <taxon>asterids</taxon>
        <taxon>campanulids</taxon>
        <taxon>Aquifoliales</taxon>
        <taxon>Aquifoliaceae</taxon>
        <taxon>Ilex</taxon>
    </lineage>
</organism>
<dbReference type="InterPro" id="IPR032867">
    <property type="entry name" value="DYW_dom"/>
</dbReference>
<dbReference type="FunFam" id="1.25.40.10:FF:000344">
    <property type="entry name" value="Pentatricopeptide repeat-containing protein"/>
    <property type="match status" value="1"/>
</dbReference>
<feature type="repeat" description="PPR" evidence="3">
    <location>
        <begin position="496"/>
        <end position="530"/>
    </location>
</feature>
<dbReference type="PROSITE" id="PS51375">
    <property type="entry name" value="PPR"/>
    <property type="match status" value="8"/>
</dbReference>
<dbReference type="EMBL" id="CAUOFW020001070">
    <property type="protein sequence ID" value="CAK9140723.1"/>
    <property type="molecule type" value="Genomic_DNA"/>
</dbReference>
<dbReference type="InterPro" id="IPR011990">
    <property type="entry name" value="TPR-like_helical_dom_sf"/>
</dbReference>
<dbReference type="InterPro" id="IPR002885">
    <property type="entry name" value="PPR_rpt"/>
</dbReference>
<proteinExistence type="inferred from homology"/>
<dbReference type="Pfam" id="PF13812">
    <property type="entry name" value="PPR_3"/>
    <property type="match status" value="1"/>
</dbReference>
<feature type="domain" description="DYW" evidence="4">
    <location>
        <begin position="711"/>
        <end position="803"/>
    </location>
</feature>
<dbReference type="Proteomes" id="UP001642360">
    <property type="component" value="Unassembled WGS sequence"/>
</dbReference>
<keyword evidence="6" id="KW-1185">Reference proteome</keyword>
<dbReference type="InterPro" id="IPR046960">
    <property type="entry name" value="PPR_At4g14850-like_plant"/>
</dbReference>
<dbReference type="FunFam" id="1.25.40.10:FF:000725">
    <property type="entry name" value="Pentatricopeptide repeat-containing protein At3g63370, chloroplastic"/>
    <property type="match status" value="1"/>
</dbReference>
<accession>A0ABC8R7G9</accession>